<feature type="domain" description="HTH araC/xylS-type" evidence="4">
    <location>
        <begin position="139"/>
        <end position="237"/>
    </location>
</feature>
<evidence type="ECO:0000256" key="2">
    <source>
        <dbReference type="ARBA" id="ARBA00023125"/>
    </source>
</evidence>
<dbReference type="SUPFAM" id="SSF46689">
    <property type="entry name" value="Homeodomain-like"/>
    <property type="match status" value="2"/>
</dbReference>
<dbReference type="AlphaFoldDB" id="A0A1T4VX97"/>
<keyword evidence="6" id="KW-1185">Reference proteome</keyword>
<dbReference type="OrthoDB" id="345413at2"/>
<evidence type="ECO:0000256" key="3">
    <source>
        <dbReference type="ARBA" id="ARBA00023163"/>
    </source>
</evidence>
<dbReference type="Gene3D" id="1.10.10.60">
    <property type="entry name" value="Homeodomain-like"/>
    <property type="match status" value="2"/>
</dbReference>
<name>A0A1T4VX97_9GAMM</name>
<dbReference type="GO" id="GO:0003700">
    <property type="term" value="F:DNA-binding transcription factor activity"/>
    <property type="evidence" value="ECO:0007669"/>
    <property type="project" value="InterPro"/>
</dbReference>
<evidence type="ECO:0000259" key="4">
    <source>
        <dbReference type="PROSITE" id="PS01124"/>
    </source>
</evidence>
<reference evidence="6" key="1">
    <citation type="submission" date="2017-02" db="EMBL/GenBank/DDBJ databases">
        <authorList>
            <person name="Varghese N."/>
            <person name="Submissions S."/>
        </authorList>
    </citation>
    <scope>NUCLEOTIDE SEQUENCE [LARGE SCALE GENOMIC DNA]</scope>
    <source>
        <strain evidence="6">DSM 22720</strain>
    </source>
</reference>
<dbReference type="Proteomes" id="UP000190162">
    <property type="component" value="Unassembled WGS sequence"/>
</dbReference>
<accession>A0A1T4VX97</accession>
<keyword evidence="2 5" id="KW-0238">DNA-binding</keyword>
<dbReference type="Pfam" id="PF12833">
    <property type="entry name" value="HTH_18"/>
    <property type="match status" value="1"/>
</dbReference>
<dbReference type="SMART" id="SM00342">
    <property type="entry name" value="HTH_ARAC"/>
    <property type="match status" value="1"/>
</dbReference>
<dbReference type="EMBL" id="FUXU01000111">
    <property type="protein sequence ID" value="SKA69111.1"/>
    <property type="molecule type" value="Genomic_DNA"/>
</dbReference>
<dbReference type="PRINTS" id="PR00032">
    <property type="entry name" value="HTHARAC"/>
</dbReference>
<gene>
    <name evidence="5" type="ORF">SAMN02745132_04406</name>
</gene>
<dbReference type="InterPro" id="IPR020449">
    <property type="entry name" value="Tscrpt_reg_AraC-type_HTH"/>
</dbReference>
<protein>
    <submittedName>
        <fullName evidence="5">AraC-type DNA-binding protein</fullName>
    </submittedName>
</protein>
<keyword evidence="3" id="KW-0804">Transcription</keyword>
<organism evidence="5 6">
    <name type="scientific">Enterovibrio nigricans DSM 22720</name>
    <dbReference type="NCBI Taxonomy" id="1121868"/>
    <lineage>
        <taxon>Bacteria</taxon>
        <taxon>Pseudomonadati</taxon>
        <taxon>Pseudomonadota</taxon>
        <taxon>Gammaproteobacteria</taxon>
        <taxon>Vibrionales</taxon>
        <taxon>Vibrionaceae</taxon>
        <taxon>Enterovibrio</taxon>
    </lineage>
</organism>
<sequence>MKDNYLIIAVGYFDYKIEQQLLVLREHGCDVVRVTSLASTITEQFKEQKKKGLVLVNENNHPIHQYQPTYLALEVPVLFIVDDGETNFDCFMQSVRFECIPRSLAHVALLTRIRQLLWYFDQISALTDPLKSKNSLIASKTQSLIIQNPSVNHSLDELASKVGTNRTYLTRAFKSEVGMSVHEWRRGYCMKLARCWLLDTQKSVLDIALDLGYSQSTNFSVAFKQCTGCSPRAYRFRKPNNTLFK</sequence>
<dbReference type="InterPro" id="IPR009057">
    <property type="entry name" value="Homeodomain-like_sf"/>
</dbReference>
<dbReference type="RefSeq" id="WP_078754488.1">
    <property type="nucleotide sequence ID" value="NZ_FUXU01000111.1"/>
</dbReference>
<evidence type="ECO:0000313" key="5">
    <source>
        <dbReference type="EMBL" id="SKA69111.1"/>
    </source>
</evidence>
<dbReference type="InterPro" id="IPR018060">
    <property type="entry name" value="HTH_AraC"/>
</dbReference>
<dbReference type="PANTHER" id="PTHR43280:SF28">
    <property type="entry name" value="HTH-TYPE TRANSCRIPTIONAL ACTIVATOR RHAS"/>
    <property type="match status" value="1"/>
</dbReference>
<dbReference type="GO" id="GO:0043565">
    <property type="term" value="F:sequence-specific DNA binding"/>
    <property type="evidence" value="ECO:0007669"/>
    <property type="project" value="InterPro"/>
</dbReference>
<proteinExistence type="predicted"/>
<keyword evidence="1" id="KW-0805">Transcription regulation</keyword>
<dbReference type="PROSITE" id="PS01124">
    <property type="entry name" value="HTH_ARAC_FAMILY_2"/>
    <property type="match status" value="1"/>
</dbReference>
<dbReference type="PANTHER" id="PTHR43280">
    <property type="entry name" value="ARAC-FAMILY TRANSCRIPTIONAL REGULATOR"/>
    <property type="match status" value="1"/>
</dbReference>
<evidence type="ECO:0000313" key="6">
    <source>
        <dbReference type="Proteomes" id="UP000190162"/>
    </source>
</evidence>
<evidence type="ECO:0000256" key="1">
    <source>
        <dbReference type="ARBA" id="ARBA00023015"/>
    </source>
</evidence>